<keyword evidence="5" id="KW-0479">Metal-binding</keyword>
<reference evidence="9" key="1">
    <citation type="submission" date="2023-03" db="EMBL/GenBank/DDBJ databases">
        <title>Massive genome expansion in bonnet fungi (Mycena s.s.) driven by repeated elements and novel gene families across ecological guilds.</title>
        <authorList>
            <consortium name="Lawrence Berkeley National Laboratory"/>
            <person name="Harder C.B."/>
            <person name="Miyauchi S."/>
            <person name="Viragh M."/>
            <person name="Kuo A."/>
            <person name="Thoen E."/>
            <person name="Andreopoulos B."/>
            <person name="Lu D."/>
            <person name="Skrede I."/>
            <person name="Drula E."/>
            <person name="Henrissat B."/>
            <person name="Morin E."/>
            <person name="Kohler A."/>
            <person name="Barry K."/>
            <person name="LaButti K."/>
            <person name="Morin E."/>
            <person name="Salamov A."/>
            <person name="Lipzen A."/>
            <person name="Mereny Z."/>
            <person name="Hegedus B."/>
            <person name="Baldrian P."/>
            <person name="Stursova M."/>
            <person name="Weitz H."/>
            <person name="Taylor A."/>
            <person name="Grigoriev I.V."/>
            <person name="Nagy L.G."/>
            <person name="Martin F."/>
            <person name="Kauserud H."/>
        </authorList>
    </citation>
    <scope>NUCLEOTIDE SEQUENCE</scope>
    <source>
        <strain evidence="9">9144</strain>
    </source>
</reference>
<dbReference type="Gene3D" id="3.30.420.10">
    <property type="entry name" value="Ribonuclease H-like superfamily/Ribonuclease H"/>
    <property type="match status" value="1"/>
</dbReference>
<keyword evidence="7" id="KW-0378">Hydrolase</keyword>
<dbReference type="PANTHER" id="PTHR10642:SF26">
    <property type="entry name" value="RIBONUCLEASE H1"/>
    <property type="match status" value="1"/>
</dbReference>
<evidence type="ECO:0000256" key="2">
    <source>
        <dbReference type="ARBA" id="ARBA00005300"/>
    </source>
</evidence>
<gene>
    <name evidence="9" type="ORF">GGX14DRAFT_337050</name>
</gene>
<dbReference type="GO" id="GO:0046872">
    <property type="term" value="F:metal ion binding"/>
    <property type="evidence" value="ECO:0007669"/>
    <property type="project" value="UniProtKB-KW"/>
</dbReference>
<keyword evidence="10" id="KW-1185">Reference proteome</keyword>
<dbReference type="PROSITE" id="PS50879">
    <property type="entry name" value="RNASE_H_1"/>
    <property type="match status" value="1"/>
</dbReference>
<dbReference type="GO" id="GO:0043137">
    <property type="term" value="P:DNA replication, removal of RNA primer"/>
    <property type="evidence" value="ECO:0007669"/>
    <property type="project" value="TreeGrafter"/>
</dbReference>
<evidence type="ECO:0000313" key="9">
    <source>
        <dbReference type="EMBL" id="KAJ7194557.1"/>
    </source>
</evidence>
<dbReference type="EMBL" id="JARJCW010000097">
    <property type="protein sequence ID" value="KAJ7194557.1"/>
    <property type="molecule type" value="Genomic_DNA"/>
</dbReference>
<feature type="non-terminal residue" evidence="9">
    <location>
        <position position="147"/>
    </location>
</feature>
<dbReference type="InterPro" id="IPR012337">
    <property type="entry name" value="RNaseH-like_sf"/>
</dbReference>
<name>A0AAD6UVH3_9AGAR</name>
<dbReference type="SUPFAM" id="SSF53098">
    <property type="entry name" value="Ribonuclease H-like"/>
    <property type="match status" value="1"/>
</dbReference>
<organism evidence="9 10">
    <name type="scientific">Mycena pura</name>
    <dbReference type="NCBI Taxonomy" id="153505"/>
    <lineage>
        <taxon>Eukaryota</taxon>
        <taxon>Fungi</taxon>
        <taxon>Dikarya</taxon>
        <taxon>Basidiomycota</taxon>
        <taxon>Agaricomycotina</taxon>
        <taxon>Agaricomycetes</taxon>
        <taxon>Agaricomycetidae</taxon>
        <taxon>Agaricales</taxon>
        <taxon>Marasmiineae</taxon>
        <taxon>Mycenaceae</taxon>
        <taxon>Mycena</taxon>
    </lineage>
</organism>
<evidence type="ECO:0000256" key="3">
    <source>
        <dbReference type="ARBA" id="ARBA00012180"/>
    </source>
</evidence>
<evidence type="ECO:0000313" key="10">
    <source>
        <dbReference type="Proteomes" id="UP001219525"/>
    </source>
</evidence>
<comment type="catalytic activity">
    <reaction evidence="1">
        <text>Endonucleolytic cleavage to 5'-phosphomonoester.</text>
        <dbReference type="EC" id="3.1.26.4"/>
    </reaction>
</comment>
<dbReference type="PANTHER" id="PTHR10642">
    <property type="entry name" value="RIBONUCLEASE H1"/>
    <property type="match status" value="1"/>
</dbReference>
<proteinExistence type="inferred from homology"/>
<dbReference type="InterPro" id="IPR036397">
    <property type="entry name" value="RNaseH_sf"/>
</dbReference>
<dbReference type="GO" id="GO:0004523">
    <property type="term" value="F:RNA-DNA hybrid ribonuclease activity"/>
    <property type="evidence" value="ECO:0007669"/>
    <property type="project" value="UniProtKB-EC"/>
</dbReference>
<evidence type="ECO:0000256" key="4">
    <source>
        <dbReference type="ARBA" id="ARBA00022722"/>
    </source>
</evidence>
<keyword evidence="6" id="KW-0255">Endonuclease</keyword>
<keyword evidence="4" id="KW-0540">Nuclease</keyword>
<comment type="caution">
    <text evidence="9">The sequence shown here is derived from an EMBL/GenBank/DDBJ whole genome shotgun (WGS) entry which is preliminary data.</text>
</comment>
<dbReference type="Proteomes" id="UP001219525">
    <property type="component" value="Unassembled WGS sequence"/>
</dbReference>
<sequence length="147" mass="16331">VPCETDFDKWMQEMLGDAMDEEDLASFTYGKSFPSITRTKQVYIDGSCLHHASSYAAVGAGIFWGPNNPGNKGVRVPGEQTNNCAELFAILTVLAETPTNIPLDFRTDSMYAIDMIVTQGLSLAQRGWKCAKEDLLRAIQHHIHQRP</sequence>
<dbReference type="GO" id="GO:0003676">
    <property type="term" value="F:nucleic acid binding"/>
    <property type="evidence" value="ECO:0007669"/>
    <property type="project" value="InterPro"/>
</dbReference>
<accession>A0AAD6UVH3</accession>
<feature type="non-terminal residue" evidence="9">
    <location>
        <position position="1"/>
    </location>
</feature>
<dbReference type="Pfam" id="PF00075">
    <property type="entry name" value="RNase_H"/>
    <property type="match status" value="1"/>
</dbReference>
<evidence type="ECO:0000256" key="7">
    <source>
        <dbReference type="ARBA" id="ARBA00022801"/>
    </source>
</evidence>
<evidence type="ECO:0000256" key="6">
    <source>
        <dbReference type="ARBA" id="ARBA00022759"/>
    </source>
</evidence>
<dbReference type="InterPro" id="IPR002156">
    <property type="entry name" value="RNaseH_domain"/>
</dbReference>
<dbReference type="EC" id="3.1.26.4" evidence="3"/>
<evidence type="ECO:0000256" key="5">
    <source>
        <dbReference type="ARBA" id="ARBA00022723"/>
    </source>
</evidence>
<protein>
    <recommendedName>
        <fullName evidence="3">ribonuclease H</fullName>
        <ecNumber evidence="3">3.1.26.4</ecNumber>
    </recommendedName>
</protein>
<evidence type="ECO:0000256" key="1">
    <source>
        <dbReference type="ARBA" id="ARBA00000077"/>
    </source>
</evidence>
<dbReference type="InterPro" id="IPR050092">
    <property type="entry name" value="RNase_H"/>
</dbReference>
<comment type="similarity">
    <text evidence="2">Belongs to the RNase H family.</text>
</comment>
<feature type="domain" description="RNase H type-1" evidence="8">
    <location>
        <begin position="36"/>
        <end position="147"/>
    </location>
</feature>
<dbReference type="AlphaFoldDB" id="A0AAD6UVH3"/>
<evidence type="ECO:0000259" key="8">
    <source>
        <dbReference type="PROSITE" id="PS50879"/>
    </source>
</evidence>